<dbReference type="AlphaFoldDB" id="F2JRE6"/>
<feature type="coiled-coil region" evidence="1">
    <location>
        <begin position="415"/>
        <end position="442"/>
    </location>
</feature>
<keyword evidence="1" id="KW-0175">Coiled coil</keyword>
<keyword evidence="2" id="KW-0812">Transmembrane</keyword>
<proteinExistence type="predicted"/>
<feature type="transmembrane region" description="Helical" evidence="2">
    <location>
        <begin position="12"/>
        <end position="35"/>
    </location>
</feature>
<evidence type="ECO:0000313" key="4">
    <source>
        <dbReference type="Proteomes" id="UP000008467"/>
    </source>
</evidence>
<dbReference type="HOGENOM" id="CLU_551741_0_0_9"/>
<feature type="coiled-coil region" evidence="1">
    <location>
        <begin position="268"/>
        <end position="323"/>
    </location>
</feature>
<keyword evidence="2" id="KW-0472">Membrane</keyword>
<evidence type="ECO:0000313" key="3">
    <source>
        <dbReference type="EMBL" id="ADZ82755.1"/>
    </source>
</evidence>
<evidence type="ECO:0000256" key="1">
    <source>
        <dbReference type="SAM" id="Coils"/>
    </source>
</evidence>
<dbReference type="EMBL" id="CP002582">
    <property type="protein sequence ID" value="ADZ82755.1"/>
    <property type="molecule type" value="Genomic_DNA"/>
</dbReference>
<gene>
    <name evidence="3" type="ordered locus">Clole_1023</name>
</gene>
<evidence type="ECO:0000256" key="2">
    <source>
        <dbReference type="SAM" id="Phobius"/>
    </source>
</evidence>
<reference evidence="3 4" key="1">
    <citation type="journal article" date="2011" name="J. Bacteriol.">
        <title>Complete genome sequence of the cellulose-degrading bacterium Cellulosilyticum lentocellum.</title>
        <authorList>
            <consortium name="US DOE Joint Genome Institute"/>
            <person name="Miller D.A."/>
            <person name="Suen G."/>
            <person name="Bruce D."/>
            <person name="Copeland A."/>
            <person name="Cheng J.F."/>
            <person name="Detter C."/>
            <person name="Goodwin L.A."/>
            <person name="Han C.S."/>
            <person name="Hauser L.J."/>
            <person name="Land M.L."/>
            <person name="Lapidus A."/>
            <person name="Lucas S."/>
            <person name="Meincke L."/>
            <person name="Pitluck S."/>
            <person name="Tapia R."/>
            <person name="Teshima H."/>
            <person name="Woyke T."/>
            <person name="Fox B.G."/>
            <person name="Angert E.R."/>
            <person name="Currie C.R."/>
        </authorList>
    </citation>
    <scope>NUCLEOTIDE SEQUENCE [LARGE SCALE GENOMIC DNA]</scope>
    <source>
        <strain evidence="4">ATCC 49066 / DSM 5427 / NCIMB 11756 / RHM5</strain>
    </source>
</reference>
<keyword evidence="4" id="KW-1185">Reference proteome</keyword>
<dbReference type="KEGG" id="cle:Clole_1023"/>
<organism evidence="3 4">
    <name type="scientific">Cellulosilyticum lentocellum (strain ATCC 49066 / DSM 5427 / NCIMB 11756 / RHM5)</name>
    <name type="common">Clostridium lentocellum</name>
    <dbReference type="NCBI Taxonomy" id="642492"/>
    <lineage>
        <taxon>Bacteria</taxon>
        <taxon>Bacillati</taxon>
        <taxon>Bacillota</taxon>
        <taxon>Clostridia</taxon>
        <taxon>Lachnospirales</taxon>
        <taxon>Cellulosilyticaceae</taxon>
        <taxon>Cellulosilyticum</taxon>
    </lineage>
</organism>
<accession>F2JRE6</accession>
<name>F2JRE6_CELLD</name>
<sequence>MERIKEEFNRYKWVLLAGLIVAVLIGLITANLHVLQFMTYKMQGNTTGIISILEDSVKNSDAQADWYFSQGIEYLLKQKEMSEESRQFFETYFERFTSEKKLEVIEGYNKKNLFIPTTDVLMQTFMENLDHSSIQNYIKRMETSDLEQGLVMYYGAVAKVDTTFIDHMYKILSIYPKTLPFEKFQFDLYPILALTGEENELKKATIFSKLNPENAKENIFKSLKGQSIEGEQLRVWVEFLNKTQILDGGTYTKFNNLYSEIYLVRNQYKELDTREVDLKNKKEAVEVQIEQSLKDIESKQGELATLNNEISGIDSQLRDLTDSAYMALYIEKSSGTGNNEYEASIPKKGIFGNYKPSGQKYIVRLSETSFLSEGVYYVDIYLKGTKVNNKGNEYPYYVEVSSRELSDIATLQGERSQKVEVRTALQQTINQLEDEVSAIKEKMGYDDNQEALKGIAVERDNLTKKLNEKVVEIKTLFGLGDLKITVETEDSKTE</sequence>
<protein>
    <submittedName>
        <fullName evidence="3">Uncharacterized protein</fullName>
    </submittedName>
</protein>
<keyword evidence="2" id="KW-1133">Transmembrane helix</keyword>
<dbReference type="RefSeq" id="WP_013656054.1">
    <property type="nucleotide sequence ID" value="NC_015275.1"/>
</dbReference>
<dbReference type="Proteomes" id="UP000008467">
    <property type="component" value="Chromosome"/>
</dbReference>